<feature type="transmembrane region" description="Helical" evidence="6">
    <location>
        <begin position="215"/>
        <end position="234"/>
    </location>
</feature>
<accession>A0ABQ7DVZ7</accession>
<feature type="transmembrane region" description="Helical" evidence="6">
    <location>
        <begin position="444"/>
        <end position="461"/>
    </location>
</feature>
<proteinExistence type="inferred from homology"/>
<sequence length="562" mass="62549">MDVDLFVGDHERRVNRDFSTSRLQLLPWFFMFLVHAKEIMLELADVVLMASFLRVIVLSWAFTVAWFTLWMLMIYLTKEMKLKFTDAAAIVNVFAGVSAVAHLGMQFLVDAFIGHFWMLCLSTLAFSFGFGFLAISASPILSGGAQKGLFYVALTVISVGIYGRSISLGVFTEDQLEDSGNNGNPAMLTSFVIGNVGNFVFPLLASTALPQISPWFVRFAVPAGCEVLAMLIFLSGACSYKRERPSGSPLTTVFRVFAASASKMSSGYQNNSNQLYEDTECGLDMKSHTSSLRCLDRAAMILQTEPLEQQRGNRWRLCRVTEVEQTKSVIRTVPLFTTSLISGIVFSLGNTFFLEQANHLDSKFGSWNLPLPLLLLFSEAARLGSRELCVMAAKRNAQAPKQTKTPYGIPVSIILSVFCCAIAAHVESMRLKVVRTQETVSMSVFWLLPQYVLLGSITGIYENSFALYLEETVPEELSQYMVLFNVGVCGVGIMSNIALVSVVGRVSGGKWFQDTIDKSRLDNYYWVLSALSMFNLLLYFSVTNRYTKCYKKDGGAQEMIDR</sequence>
<dbReference type="Pfam" id="PF00854">
    <property type="entry name" value="PTR2"/>
    <property type="match status" value="1"/>
</dbReference>
<evidence type="ECO:0000256" key="4">
    <source>
        <dbReference type="ARBA" id="ARBA00022989"/>
    </source>
</evidence>
<feature type="transmembrane region" description="Helical" evidence="6">
    <location>
        <begin position="52"/>
        <end position="76"/>
    </location>
</feature>
<evidence type="ECO:0000256" key="6">
    <source>
        <dbReference type="SAM" id="Phobius"/>
    </source>
</evidence>
<feature type="transmembrane region" description="Helical" evidence="6">
    <location>
        <begin position="149"/>
        <end position="171"/>
    </location>
</feature>
<dbReference type="PANTHER" id="PTHR11654">
    <property type="entry name" value="OLIGOPEPTIDE TRANSPORTER-RELATED"/>
    <property type="match status" value="1"/>
</dbReference>
<name>A0ABQ7DVZ7_BRACR</name>
<dbReference type="InterPro" id="IPR000109">
    <property type="entry name" value="POT_fam"/>
</dbReference>
<evidence type="ECO:0000256" key="3">
    <source>
        <dbReference type="ARBA" id="ARBA00022692"/>
    </source>
</evidence>
<gene>
    <name evidence="7" type="ORF">DY000_02029102</name>
</gene>
<evidence type="ECO:0000256" key="1">
    <source>
        <dbReference type="ARBA" id="ARBA00004141"/>
    </source>
</evidence>
<comment type="caution">
    <text evidence="7">The sequence shown here is derived from an EMBL/GenBank/DDBJ whole genome shotgun (WGS) entry which is preliminary data.</text>
</comment>
<dbReference type="SUPFAM" id="SSF103473">
    <property type="entry name" value="MFS general substrate transporter"/>
    <property type="match status" value="1"/>
</dbReference>
<evidence type="ECO:0000313" key="8">
    <source>
        <dbReference type="Proteomes" id="UP000266723"/>
    </source>
</evidence>
<feature type="transmembrane region" description="Helical" evidence="6">
    <location>
        <begin position="115"/>
        <end position="137"/>
    </location>
</feature>
<reference evidence="7 8" key="1">
    <citation type="journal article" date="2020" name="BMC Genomics">
        <title>Intraspecific diversification of the crop wild relative Brassica cretica Lam. using demographic model selection.</title>
        <authorList>
            <person name="Kioukis A."/>
            <person name="Michalopoulou V.A."/>
            <person name="Briers L."/>
            <person name="Pirintsos S."/>
            <person name="Studholme D.J."/>
            <person name="Pavlidis P."/>
            <person name="Sarris P.F."/>
        </authorList>
    </citation>
    <scope>NUCLEOTIDE SEQUENCE [LARGE SCALE GENOMIC DNA]</scope>
    <source>
        <strain evidence="8">cv. PFS-1207/04</strain>
    </source>
</reference>
<keyword evidence="8" id="KW-1185">Reference proteome</keyword>
<evidence type="ECO:0000256" key="5">
    <source>
        <dbReference type="ARBA" id="ARBA00023136"/>
    </source>
</evidence>
<feature type="transmembrane region" description="Helical" evidence="6">
    <location>
        <begin position="88"/>
        <end position="109"/>
    </location>
</feature>
<keyword evidence="4 6" id="KW-1133">Transmembrane helix</keyword>
<feature type="transmembrane region" description="Helical" evidence="6">
    <location>
        <begin position="405"/>
        <end position="424"/>
    </location>
</feature>
<dbReference type="Gene3D" id="1.20.1250.20">
    <property type="entry name" value="MFS general substrate transporter like domains"/>
    <property type="match status" value="1"/>
</dbReference>
<comment type="similarity">
    <text evidence="2">Belongs to the major facilitator superfamily. Proton-dependent oligopeptide transporter (POT/PTR) (TC 2.A.17) family.</text>
</comment>
<protein>
    <submittedName>
        <fullName evidence="7">Uncharacterized protein</fullName>
    </submittedName>
</protein>
<feature type="transmembrane region" description="Helical" evidence="6">
    <location>
        <begin position="333"/>
        <end position="353"/>
    </location>
</feature>
<dbReference type="InterPro" id="IPR036259">
    <property type="entry name" value="MFS_trans_sf"/>
</dbReference>
<organism evidence="7 8">
    <name type="scientific">Brassica cretica</name>
    <name type="common">Mustard</name>
    <dbReference type="NCBI Taxonomy" id="69181"/>
    <lineage>
        <taxon>Eukaryota</taxon>
        <taxon>Viridiplantae</taxon>
        <taxon>Streptophyta</taxon>
        <taxon>Embryophyta</taxon>
        <taxon>Tracheophyta</taxon>
        <taxon>Spermatophyta</taxon>
        <taxon>Magnoliopsida</taxon>
        <taxon>eudicotyledons</taxon>
        <taxon>Gunneridae</taxon>
        <taxon>Pentapetalae</taxon>
        <taxon>rosids</taxon>
        <taxon>malvids</taxon>
        <taxon>Brassicales</taxon>
        <taxon>Brassicaceae</taxon>
        <taxon>Brassiceae</taxon>
        <taxon>Brassica</taxon>
    </lineage>
</organism>
<evidence type="ECO:0000256" key="2">
    <source>
        <dbReference type="ARBA" id="ARBA00005982"/>
    </source>
</evidence>
<keyword evidence="3 6" id="KW-0812">Transmembrane</keyword>
<comment type="subcellular location">
    <subcellularLocation>
        <location evidence="1">Membrane</location>
        <topology evidence="1">Multi-pass membrane protein</topology>
    </subcellularLocation>
</comment>
<feature type="transmembrane region" description="Helical" evidence="6">
    <location>
        <begin position="482"/>
        <end position="504"/>
    </location>
</feature>
<feature type="transmembrane region" description="Helical" evidence="6">
    <location>
        <begin position="524"/>
        <end position="542"/>
    </location>
</feature>
<evidence type="ECO:0000313" key="7">
    <source>
        <dbReference type="EMBL" id="KAF3581360.1"/>
    </source>
</evidence>
<dbReference type="EMBL" id="QGKV02000649">
    <property type="protein sequence ID" value="KAF3581360.1"/>
    <property type="molecule type" value="Genomic_DNA"/>
</dbReference>
<keyword evidence="5 6" id="KW-0472">Membrane</keyword>
<dbReference type="Proteomes" id="UP000266723">
    <property type="component" value="Unassembled WGS sequence"/>
</dbReference>